<accession>A0ABX9M3Z3</accession>
<evidence type="ECO:0000313" key="2">
    <source>
        <dbReference type="EMBL" id="RHX80301.1"/>
    </source>
</evidence>
<keyword evidence="3" id="KW-1185">Reference proteome</keyword>
<keyword evidence="1" id="KW-0812">Transmembrane</keyword>
<dbReference type="InterPro" id="IPR007404">
    <property type="entry name" value="YdjM-like"/>
</dbReference>
<gene>
    <name evidence="2" type="ORF">DLM77_10730</name>
</gene>
<sequence>MPTIMTHTAVPISFWIAFGNKFIPWRLLLAGILFSILPDADVIAFKFGIPYEDDWGHRGFSHSILFGFSLSLLACVLVRWFRARIEVVLLFLCVSIVSHGVLDAMTSGGLGVGFLIPYSSERFFFDQRPIRVSPIGIKNFLTERGLSVLKSEWAIVWFPLLSISVSFFFLRTLVRWIATRVGGNKNGKK</sequence>
<dbReference type="GO" id="GO:0016787">
    <property type="term" value="F:hydrolase activity"/>
    <property type="evidence" value="ECO:0007669"/>
    <property type="project" value="UniProtKB-KW"/>
</dbReference>
<dbReference type="EMBL" id="QHCR01000004">
    <property type="protein sequence ID" value="RHX80301.1"/>
    <property type="molecule type" value="Genomic_DNA"/>
</dbReference>
<keyword evidence="2" id="KW-0378">Hydrolase</keyword>
<dbReference type="Proteomes" id="UP000285569">
    <property type="component" value="Unassembled WGS sequence"/>
</dbReference>
<dbReference type="Pfam" id="PF04307">
    <property type="entry name" value="YdjM"/>
    <property type="match status" value="1"/>
</dbReference>
<feature type="transmembrane region" description="Helical" evidence="1">
    <location>
        <begin position="153"/>
        <end position="170"/>
    </location>
</feature>
<dbReference type="PANTHER" id="PTHR35531:SF1">
    <property type="entry name" value="INNER MEMBRANE PROTEIN YBCI-RELATED"/>
    <property type="match status" value="1"/>
</dbReference>
<keyword evidence="1" id="KW-0472">Membrane</keyword>
<name>A0ABX9M3Z3_9LEPT</name>
<dbReference type="PANTHER" id="PTHR35531">
    <property type="entry name" value="INNER MEMBRANE PROTEIN YBCI-RELATED"/>
    <property type="match status" value="1"/>
</dbReference>
<protein>
    <submittedName>
        <fullName evidence="2">Hydrolase</fullName>
    </submittedName>
</protein>
<keyword evidence="1" id="KW-1133">Transmembrane helix</keyword>
<reference evidence="2 3" key="2">
    <citation type="journal article" date="2020" name="Int. J. Syst. Evol. Microbiol.">
        <title>Leptospira yasudae sp. nov. and Leptospira stimsonii sp. nov., two new species of the pathogenic group isolated from environmental sources.</title>
        <authorList>
            <person name="Casanovas-Massana A."/>
            <person name="Hamond C."/>
            <person name="Santos L.A."/>
            <person name="de Oliveira D."/>
            <person name="Hacker K.P."/>
            <person name="Balassiano I."/>
            <person name="Costa F."/>
            <person name="Medeiros M.A."/>
            <person name="Reis M.G."/>
            <person name="Ko A.I."/>
            <person name="Wunder E.A."/>
        </authorList>
    </citation>
    <scope>NUCLEOTIDE SEQUENCE [LARGE SCALE GENOMIC DNA]</scope>
    <source>
        <strain evidence="2 3">B21</strain>
    </source>
</reference>
<comment type="caution">
    <text evidence="2">The sequence shown here is derived from an EMBL/GenBank/DDBJ whole genome shotgun (WGS) entry which is preliminary data.</text>
</comment>
<evidence type="ECO:0000313" key="3">
    <source>
        <dbReference type="Proteomes" id="UP000285569"/>
    </source>
</evidence>
<proteinExistence type="predicted"/>
<evidence type="ECO:0000256" key="1">
    <source>
        <dbReference type="SAM" id="Phobius"/>
    </source>
</evidence>
<organism evidence="2 3">
    <name type="scientific">Leptospira yasudae</name>
    <dbReference type="NCBI Taxonomy" id="2202201"/>
    <lineage>
        <taxon>Bacteria</taxon>
        <taxon>Pseudomonadati</taxon>
        <taxon>Spirochaetota</taxon>
        <taxon>Spirochaetia</taxon>
        <taxon>Leptospirales</taxon>
        <taxon>Leptospiraceae</taxon>
        <taxon>Leptospira</taxon>
    </lineage>
</organism>
<reference evidence="3" key="1">
    <citation type="submission" date="2018-05" db="EMBL/GenBank/DDBJ databases">
        <title>Leptospira yasudae sp. nov. and Leptospira stimsonii sp. nov., two pathogenic species of the genus Leptospira isolated from environmental sources.</title>
        <authorList>
            <person name="Casanovas-Massana A."/>
            <person name="Hamond C."/>
            <person name="Santos L.A."/>
            <person name="Hacker K.P."/>
            <person name="Balassiano I."/>
            <person name="Medeiros M.A."/>
            <person name="Reis M.G."/>
            <person name="Ko A.I."/>
            <person name="Wunder E.A."/>
        </authorList>
    </citation>
    <scope>NUCLEOTIDE SEQUENCE [LARGE SCALE GENOMIC DNA]</scope>
    <source>
        <strain evidence="3">B21</strain>
    </source>
</reference>
<feature type="transmembrane region" description="Helical" evidence="1">
    <location>
        <begin position="88"/>
        <end position="116"/>
    </location>
</feature>
<dbReference type="RefSeq" id="WP_118956024.1">
    <property type="nucleotide sequence ID" value="NZ_JACCKC010000008.1"/>
</dbReference>
<feature type="transmembrane region" description="Helical" evidence="1">
    <location>
        <begin position="60"/>
        <end position="81"/>
    </location>
</feature>